<dbReference type="EMBL" id="WSLF01000001">
    <property type="protein sequence ID" value="KAE9636894.1"/>
    <property type="molecule type" value="Genomic_DNA"/>
</dbReference>
<dbReference type="GO" id="GO:0006754">
    <property type="term" value="P:ATP biosynthetic process"/>
    <property type="evidence" value="ECO:0007669"/>
    <property type="project" value="TreeGrafter"/>
</dbReference>
<name>A0A7C8HHZ0_9FIRM</name>
<dbReference type="PANTHER" id="PTHR21340">
    <property type="entry name" value="DIADENOSINE 5,5-P1,P4-TETRAPHOSPHATE PYROPHOSPHOHYDROLASE MUTT"/>
    <property type="match status" value="1"/>
</dbReference>
<evidence type="ECO:0000256" key="1">
    <source>
        <dbReference type="ARBA" id="ARBA00022801"/>
    </source>
</evidence>
<dbReference type="PANTHER" id="PTHR21340:SF0">
    <property type="entry name" value="BIS(5'-NUCLEOSYL)-TETRAPHOSPHATASE [ASYMMETRICAL]"/>
    <property type="match status" value="1"/>
</dbReference>
<gene>
    <name evidence="3" type="ORF">GND95_00225</name>
</gene>
<keyword evidence="1" id="KW-0378">Hydrolase</keyword>
<dbReference type="InterPro" id="IPR015797">
    <property type="entry name" value="NUDIX_hydrolase-like_dom_sf"/>
</dbReference>
<evidence type="ECO:0000313" key="4">
    <source>
        <dbReference type="Proteomes" id="UP000483018"/>
    </source>
</evidence>
<protein>
    <submittedName>
        <fullName evidence="3">NUDIX domain-containing protein</fullName>
    </submittedName>
</protein>
<dbReference type="Gene3D" id="3.90.79.10">
    <property type="entry name" value="Nucleoside Triphosphate Pyrophosphohydrolase"/>
    <property type="match status" value="1"/>
</dbReference>
<accession>A0A7C8HHZ0</accession>
<sequence length="155" mass="18528">MIEAISCGGVVIHRGKILLLYKNYKHKYVGWVLPKGTVEPGELHRETALREVEEETSVSAKIVKYIGHSQYTFQGRDDIVNKTVHWYLMRANSFYCKPQREEHFVDAGYYKFHEAYHLLKFNDERQIMKKAYYAYIELRKNKQWIRPSKAKNDFY</sequence>
<dbReference type="GO" id="GO:0004081">
    <property type="term" value="F:bis(5'-nucleosyl)-tetraphosphatase (asymmetrical) activity"/>
    <property type="evidence" value="ECO:0007669"/>
    <property type="project" value="TreeGrafter"/>
</dbReference>
<reference evidence="3 4" key="1">
    <citation type="submission" date="2019-12" db="EMBL/GenBank/DDBJ databases">
        <title>Defluviitalea raffinosedens, isolated from a biogas fermenter, genome sequencing and characterization.</title>
        <authorList>
            <person name="Rettenmaier R."/>
            <person name="Schneider M."/>
            <person name="Neuhaus K."/>
            <person name="Liebl W."/>
            <person name="Zverlov V."/>
        </authorList>
    </citation>
    <scope>NUCLEOTIDE SEQUENCE [LARGE SCALE GENOMIC DNA]</scope>
    <source>
        <strain evidence="3 4">249c-K6</strain>
    </source>
</reference>
<comment type="caution">
    <text evidence="3">The sequence shown here is derived from an EMBL/GenBank/DDBJ whole genome shotgun (WGS) entry which is preliminary data.</text>
</comment>
<evidence type="ECO:0000313" key="3">
    <source>
        <dbReference type="EMBL" id="KAE9636894.1"/>
    </source>
</evidence>
<keyword evidence="4" id="KW-1185">Reference proteome</keyword>
<dbReference type="OrthoDB" id="9816289at2"/>
<dbReference type="Pfam" id="PF00293">
    <property type="entry name" value="NUDIX"/>
    <property type="match status" value="1"/>
</dbReference>
<dbReference type="CDD" id="cd03673">
    <property type="entry name" value="NUDIX_Ap6A_hydrolase"/>
    <property type="match status" value="1"/>
</dbReference>
<dbReference type="SUPFAM" id="SSF55811">
    <property type="entry name" value="Nudix"/>
    <property type="match status" value="1"/>
</dbReference>
<feature type="domain" description="Nudix hydrolase" evidence="2">
    <location>
        <begin position="2"/>
        <end position="132"/>
    </location>
</feature>
<proteinExistence type="predicted"/>
<organism evidence="3 4">
    <name type="scientific">Defluviitalea raffinosedens</name>
    <dbReference type="NCBI Taxonomy" id="1450156"/>
    <lineage>
        <taxon>Bacteria</taxon>
        <taxon>Bacillati</taxon>
        <taxon>Bacillota</taxon>
        <taxon>Clostridia</taxon>
        <taxon>Lachnospirales</taxon>
        <taxon>Defluviitaleaceae</taxon>
        <taxon>Defluviitalea</taxon>
    </lineage>
</organism>
<dbReference type="RefSeq" id="WP_158738813.1">
    <property type="nucleotide sequence ID" value="NZ_JAFBEP010000015.1"/>
</dbReference>
<dbReference type="Proteomes" id="UP000483018">
    <property type="component" value="Unassembled WGS sequence"/>
</dbReference>
<dbReference type="InterPro" id="IPR051325">
    <property type="entry name" value="Nudix_hydrolase_domain"/>
</dbReference>
<dbReference type="AlphaFoldDB" id="A0A7C8HHZ0"/>
<evidence type="ECO:0000259" key="2">
    <source>
        <dbReference type="PROSITE" id="PS51462"/>
    </source>
</evidence>
<dbReference type="PROSITE" id="PS51462">
    <property type="entry name" value="NUDIX"/>
    <property type="match status" value="1"/>
</dbReference>
<dbReference type="InterPro" id="IPR000086">
    <property type="entry name" value="NUDIX_hydrolase_dom"/>
</dbReference>
<dbReference type="GO" id="GO:0006167">
    <property type="term" value="P:AMP biosynthetic process"/>
    <property type="evidence" value="ECO:0007669"/>
    <property type="project" value="TreeGrafter"/>
</dbReference>